<dbReference type="EMBL" id="SSTE01021314">
    <property type="protein sequence ID" value="KAA0032597.1"/>
    <property type="molecule type" value="Genomic_DNA"/>
</dbReference>
<reference evidence="3 4" key="1">
    <citation type="submission" date="2019-08" db="EMBL/GenBank/DDBJ databases">
        <title>Draft genome sequences of two oriental melons (Cucumis melo L. var makuwa).</title>
        <authorList>
            <person name="Kwon S.-Y."/>
        </authorList>
    </citation>
    <scope>NUCLEOTIDE SEQUENCE [LARGE SCALE GENOMIC DNA]</scope>
    <source>
        <strain evidence="4">cv. Chang Bougi</strain>
        <strain evidence="3">cv. SW 3</strain>
        <tissue evidence="1">Leaf</tissue>
    </source>
</reference>
<dbReference type="Proteomes" id="UP000321393">
    <property type="component" value="Unassembled WGS sequence"/>
</dbReference>
<dbReference type="Proteomes" id="UP000321947">
    <property type="component" value="Unassembled WGS sequence"/>
</dbReference>
<dbReference type="EMBL" id="SSTD01006073">
    <property type="protein sequence ID" value="TYK20888.1"/>
    <property type="molecule type" value="Genomic_DNA"/>
</dbReference>
<gene>
    <name evidence="2" type="ORF">E5676_scaffold284G00230</name>
    <name evidence="1" type="ORF">E6C27_scaffold43053G00650</name>
</gene>
<comment type="caution">
    <text evidence="1">The sequence shown here is derived from an EMBL/GenBank/DDBJ whole genome shotgun (WGS) entry which is preliminary data.</text>
</comment>
<name>A0A5A7STB4_CUCMM</name>
<sequence length="95" mass="11086">MCHKCFYSGVSRPPLCSDERLPDDFDMPEFSSVTNQWDLLYDYNTLMENVSDLSYRFCSSPSERNVRYKEPKNSMVTGRRDWANSLPFKLDSNGP</sequence>
<proteinExistence type="predicted"/>
<evidence type="ECO:0000313" key="4">
    <source>
        <dbReference type="Proteomes" id="UP000321947"/>
    </source>
</evidence>
<dbReference type="AlphaFoldDB" id="A0A5A7STB4"/>
<evidence type="ECO:0000313" key="1">
    <source>
        <dbReference type="EMBL" id="KAA0032597.1"/>
    </source>
</evidence>
<protein>
    <submittedName>
        <fullName evidence="1">Pheophorbide a oxygenase</fullName>
    </submittedName>
</protein>
<evidence type="ECO:0000313" key="2">
    <source>
        <dbReference type="EMBL" id="TYK20888.1"/>
    </source>
</evidence>
<accession>A0A5A7STB4</accession>
<organism evidence="1 3">
    <name type="scientific">Cucumis melo var. makuwa</name>
    <name type="common">Oriental melon</name>
    <dbReference type="NCBI Taxonomy" id="1194695"/>
    <lineage>
        <taxon>Eukaryota</taxon>
        <taxon>Viridiplantae</taxon>
        <taxon>Streptophyta</taxon>
        <taxon>Embryophyta</taxon>
        <taxon>Tracheophyta</taxon>
        <taxon>Spermatophyta</taxon>
        <taxon>Magnoliopsida</taxon>
        <taxon>eudicotyledons</taxon>
        <taxon>Gunneridae</taxon>
        <taxon>Pentapetalae</taxon>
        <taxon>rosids</taxon>
        <taxon>fabids</taxon>
        <taxon>Cucurbitales</taxon>
        <taxon>Cucurbitaceae</taxon>
        <taxon>Benincaseae</taxon>
        <taxon>Cucumis</taxon>
    </lineage>
</organism>
<dbReference type="OrthoDB" id="426882at2759"/>
<evidence type="ECO:0000313" key="3">
    <source>
        <dbReference type="Proteomes" id="UP000321393"/>
    </source>
</evidence>
<dbReference type="STRING" id="1194695.A0A5A7STB4"/>